<dbReference type="InterPro" id="IPR008395">
    <property type="entry name" value="Agenet-like_dom"/>
</dbReference>
<reference evidence="4" key="1">
    <citation type="journal article" date="2013" name="Nature">
        <title>Pan genome of the phytoplankton Emiliania underpins its global distribution.</title>
        <authorList>
            <person name="Read B.A."/>
            <person name="Kegel J."/>
            <person name="Klute M.J."/>
            <person name="Kuo A."/>
            <person name="Lefebvre S.C."/>
            <person name="Maumus F."/>
            <person name="Mayer C."/>
            <person name="Miller J."/>
            <person name="Monier A."/>
            <person name="Salamov A."/>
            <person name="Young J."/>
            <person name="Aguilar M."/>
            <person name="Claverie J.M."/>
            <person name="Frickenhaus S."/>
            <person name="Gonzalez K."/>
            <person name="Herman E.K."/>
            <person name="Lin Y.C."/>
            <person name="Napier J."/>
            <person name="Ogata H."/>
            <person name="Sarno A.F."/>
            <person name="Shmutz J."/>
            <person name="Schroeder D."/>
            <person name="de Vargas C."/>
            <person name="Verret F."/>
            <person name="von Dassow P."/>
            <person name="Valentin K."/>
            <person name="Van de Peer Y."/>
            <person name="Wheeler G."/>
            <person name="Dacks J.B."/>
            <person name="Delwiche C.F."/>
            <person name="Dyhrman S.T."/>
            <person name="Glockner G."/>
            <person name="John U."/>
            <person name="Richards T."/>
            <person name="Worden A.Z."/>
            <person name="Zhang X."/>
            <person name="Grigoriev I.V."/>
            <person name="Allen A.E."/>
            <person name="Bidle K."/>
            <person name="Borodovsky M."/>
            <person name="Bowler C."/>
            <person name="Brownlee C."/>
            <person name="Cock J.M."/>
            <person name="Elias M."/>
            <person name="Gladyshev V.N."/>
            <person name="Groth M."/>
            <person name="Guda C."/>
            <person name="Hadaegh A."/>
            <person name="Iglesias-Rodriguez M.D."/>
            <person name="Jenkins J."/>
            <person name="Jones B.M."/>
            <person name="Lawson T."/>
            <person name="Leese F."/>
            <person name="Lindquist E."/>
            <person name="Lobanov A."/>
            <person name="Lomsadze A."/>
            <person name="Malik S.B."/>
            <person name="Marsh M.E."/>
            <person name="Mackinder L."/>
            <person name="Mock T."/>
            <person name="Mueller-Roeber B."/>
            <person name="Pagarete A."/>
            <person name="Parker M."/>
            <person name="Probert I."/>
            <person name="Quesneville H."/>
            <person name="Raines C."/>
            <person name="Rensing S.A."/>
            <person name="Riano-Pachon D.M."/>
            <person name="Richier S."/>
            <person name="Rokitta S."/>
            <person name="Shiraiwa Y."/>
            <person name="Soanes D.M."/>
            <person name="van der Giezen M."/>
            <person name="Wahlund T.M."/>
            <person name="Williams B."/>
            <person name="Wilson W."/>
            <person name="Wolfe G."/>
            <person name="Wurch L.L."/>
        </authorList>
    </citation>
    <scope>NUCLEOTIDE SEQUENCE</scope>
</reference>
<evidence type="ECO:0000259" key="2">
    <source>
        <dbReference type="SMART" id="SM00743"/>
    </source>
</evidence>
<dbReference type="Pfam" id="PF05641">
    <property type="entry name" value="Agenet"/>
    <property type="match status" value="1"/>
</dbReference>
<dbReference type="AlphaFoldDB" id="A0A0D3IZK2"/>
<evidence type="ECO:0000256" key="1">
    <source>
        <dbReference type="SAM" id="MobiDB-lite"/>
    </source>
</evidence>
<reference evidence="3" key="2">
    <citation type="submission" date="2024-10" db="UniProtKB">
        <authorList>
            <consortium name="EnsemblProtists"/>
        </authorList>
    </citation>
    <scope>IDENTIFICATION</scope>
</reference>
<dbReference type="SMART" id="SM00743">
    <property type="entry name" value="Agenet"/>
    <property type="match status" value="1"/>
</dbReference>
<dbReference type="GeneID" id="17262848"/>
<protein>
    <recommendedName>
        <fullName evidence="2">Agenet domain-containing protein</fullName>
    </recommendedName>
</protein>
<name>A0A0D3IZK2_EMIH1</name>
<dbReference type="PaxDb" id="2903-EOD16687"/>
<keyword evidence="4" id="KW-1185">Reference proteome</keyword>
<dbReference type="InterPro" id="IPR014002">
    <property type="entry name" value="Agenet_dom_plant"/>
</dbReference>
<dbReference type="RefSeq" id="XP_005769116.1">
    <property type="nucleotide sequence ID" value="XM_005769059.1"/>
</dbReference>
<evidence type="ECO:0000313" key="4">
    <source>
        <dbReference type="Proteomes" id="UP000013827"/>
    </source>
</evidence>
<organism evidence="3 4">
    <name type="scientific">Emiliania huxleyi (strain CCMP1516)</name>
    <dbReference type="NCBI Taxonomy" id="280463"/>
    <lineage>
        <taxon>Eukaryota</taxon>
        <taxon>Haptista</taxon>
        <taxon>Haptophyta</taxon>
        <taxon>Prymnesiophyceae</taxon>
        <taxon>Isochrysidales</taxon>
        <taxon>Noelaerhabdaceae</taxon>
        <taxon>Emiliania</taxon>
    </lineage>
</organism>
<feature type="region of interest" description="Disordered" evidence="1">
    <location>
        <begin position="177"/>
        <end position="204"/>
    </location>
</feature>
<dbReference type="KEGG" id="ehx:EMIHUDRAFT_118873"/>
<sequence length="311" mass="33297">MCNSLASNLLKPGFADAALDLAEKAGGLHTLPRMMCDGLAANLLKPGFADAALDLAKKAGGIHTLPQMMCDSLAANLLKPGFTEAAFKVARRAGGVDQLPALMCNGLAARLFISDFTTDLHAILDIAEELSVDVPMTLARLVKQDSEFLDYVEKAQGHQWWSLVASNYISMHRQSKAAEGGGGVGKRKAAGGGSGGGKRAKPQWAEGQLVEVQGDCGYKGSWWPAKIREIAPPPKQSATVVYSYNGTETDTVAKRRLRPVPEVAPLAEKDLGVGSELEFFWKGEAWWEIVVTEIRGDGAIHVSCWSGANEY</sequence>
<dbReference type="EnsemblProtists" id="EOD16687">
    <property type="protein sequence ID" value="EOD16687"/>
    <property type="gene ID" value="EMIHUDRAFT_118873"/>
</dbReference>
<dbReference type="Proteomes" id="UP000013827">
    <property type="component" value="Unassembled WGS sequence"/>
</dbReference>
<proteinExistence type="predicted"/>
<accession>A0A0D3IZK2</accession>
<dbReference type="HOGENOM" id="CLU_895539_0_0_1"/>
<evidence type="ECO:0000313" key="3">
    <source>
        <dbReference type="EnsemblProtists" id="EOD16687"/>
    </source>
</evidence>
<feature type="compositionally biased region" description="Gly residues" evidence="1">
    <location>
        <begin position="179"/>
        <end position="197"/>
    </location>
</feature>
<feature type="domain" description="Agenet" evidence="2">
    <location>
        <begin position="202"/>
        <end position="265"/>
    </location>
</feature>